<evidence type="ECO:0000313" key="2">
    <source>
        <dbReference type="EMBL" id="GMG82751.1"/>
    </source>
</evidence>
<proteinExistence type="predicted"/>
<keyword evidence="1" id="KW-0812">Transmembrane</keyword>
<evidence type="ECO:0000313" key="3">
    <source>
        <dbReference type="Proteomes" id="UP001239909"/>
    </source>
</evidence>
<organism evidence="2 3">
    <name type="scientific">Paralimibaculum aggregatum</name>
    <dbReference type="NCBI Taxonomy" id="3036245"/>
    <lineage>
        <taxon>Bacteria</taxon>
        <taxon>Pseudomonadati</taxon>
        <taxon>Pseudomonadota</taxon>
        <taxon>Alphaproteobacteria</taxon>
        <taxon>Rhodobacterales</taxon>
        <taxon>Paracoccaceae</taxon>
        <taxon>Paralimibaculum</taxon>
    </lineage>
</organism>
<keyword evidence="3" id="KW-1185">Reference proteome</keyword>
<gene>
    <name evidence="2" type="ORF">LNKW23_19640</name>
</gene>
<keyword evidence="1" id="KW-0472">Membrane</keyword>
<accession>A0ABQ6LK05</accession>
<feature type="transmembrane region" description="Helical" evidence="1">
    <location>
        <begin position="48"/>
        <end position="65"/>
    </location>
</feature>
<dbReference type="RefSeq" id="WP_285671542.1">
    <property type="nucleotide sequence ID" value="NZ_BSYI01000013.1"/>
</dbReference>
<reference evidence="2 3" key="1">
    <citation type="submission" date="2023-04" db="EMBL/GenBank/DDBJ databases">
        <title>Marinoamorphus aggregata gen. nov., sp. Nov., isolate from tissue of brittle star Ophioplocus japonicus.</title>
        <authorList>
            <person name="Kawano K."/>
            <person name="Sawayama S."/>
            <person name="Nakagawa S."/>
        </authorList>
    </citation>
    <scope>NUCLEOTIDE SEQUENCE [LARGE SCALE GENOMIC DNA]</scope>
    <source>
        <strain evidence="2 3">NKW23</strain>
    </source>
</reference>
<dbReference type="Proteomes" id="UP001239909">
    <property type="component" value="Unassembled WGS sequence"/>
</dbReference>
<name>A0ABQ6LK05_9RHOB</name>
<evidence type="ECO:0000256" key="1">
    <source>
        <dbReference type="SAM" id="Phobius"/>
    </source>
</evidence>
<keyword evidence="1" id="KW-1133">Transmembrane helix</keyword>
<protein>
    <submittedName>
        <fullName evidence="2">Uncharacterized protein</fullName>
    </submittedName>
</protein>
<comment type="caution">
    <text evidence="2">The sequence shown here is derived from an EMBL/GenBank/DDBJ whole genome shotgun (WGS) entry which is preliminary data.</text>
</comment>
<sequence>MAEPGGTGGRPDRAARRASRRAYAARNAAVLLGLFGAALGFGLWRDNLAAVAGGGAGIAWVLWSLRRGGGS</sequence>
<feature type="transmembrane region" description="Helical" evidence="1">
    <location>
        <begin position="23"/>
        <end position="42"/>
    </location>
</feature>
<dbReference type="EMBL" id="BSYI01000013">
    <property type="protein sequence ID" value="GMG82751.1"/>
    <property type="molecule type" value="Genomic_DNA"/>
</dbReference>